<dbReference type="AlphaFoldDB" id="A0ABC8R224"/>
<dbReference type="PANTHER" id="PTHR33443">
    <property type="entry name" value="ZGC:112980"/>
    <property type="match status" value="1"/>
</dbReference>
<dbReference type="EMBL" id="CAUOFW020000929">
    <property type="protein sequence ID" value="CAK9139039.1"/>
    <property type="molecule type" value="Genomic_DNA"/>
</dbReference>
<sequence>MSDKDNGSLKNAIEIFSSSDKVGTVTDIDVDECSPRSEPEETPLRPIFCLKKKVQMKEFEEIEDCFILEFDPDDDDDDSINLSKLSMSKNLGNKASPELSVIAEKGQVACRDYPHSRHVCLNYPIEKTPHERHCELCYCFVCDTTAPCKNWTGQSGHCHAKATEAWKFQRNLMRQKQKISN</sequence>
<evidence type="ECO:0000313" key="1">
    <source>
        <dbReference type="EMBL" id="CAK9139039.1"/>
    </source>
</evidence>
<gene>
    <name evidence="1" type="ORF">ILEXP_LOCUS6393</name>
</gene>
<dbReference type="Proteomes" id="UP001642360">
    <property type="component" value="Unassembled WGS sequence"/>
</dbReference>
<evidence type="ECO:0000313" key="2">
    <source>
        <dbReference type="Proteomes" id="UP001642360"/>
    </source>
</evidence>
<reference evidence="1 2" key="1">
    <citation type="submission" date="2024-02" db="EMBL/GenBank/DDBJ databases">
        <authorList>
            <person name="Vignale AGUSTIN F."/>
            <person name="Sosa J E."/>
            <person name="Modenutti C."/>
        </authorList>
    </citation>
    <scope>NUCLEOTIDE SEQUENCE [LARGE SCALE GENOMIC DNA]</scope>
</reference>
<organism evidence="1 2">
    <name type="scientific">Ilex paraguariensis</name>
    <name type="common">yerba mate</name>
    <dbReference type="NCBI Taxonomy" id="185542"/>
    <lineage>
        <taxon>Eukaryota</taxon>
        <taxon>Viridiplantae</taxon>
        <taxon>Streptophyta</taxon>
        <taxon>Embryophyta</taxon>
        <taxon>Tracheophyta</taxon>
        <taxon>Spermatophyta</taxon>
        <taxon>Magnoliopsida</taxon>
        <taxon>eudicotyledons</taxon>
        <taxon>Gunneridae</taxon>
        <taxon>Pentapetalae</taxon>
        <taxon>asterids</taxon>
        <taxon>campanulids</taxon>
        <taxon>Aquifoliales</taxon>
        <taxon>Aquifoliaceae</taxon>
        <taxon>Ilex</taxon>
    </lineage>
</organism>
<dbReference type="InterPro" id="IPR053234">
    <property type="entry name" value="RPM1_Interactor"/>
</dbReference>
<accession>A0ABC8R224</accession>
<comment type="caution">
    <text evidence="1">The sequence shown here is derived from an EMBL/GenBank/DDBJ whole genome shotgun (WGS) entry which is preliminary data.</text>
</comment>
<proteinExistence type="predicted"/>
<keyword evidence="2" id="KW-1185">Reference proteome</keyword>
<protein>
    <submittedName>
        <fullName evidence="1">Uncharacterized protein</fullName>
    </submittedName>
</protein>
<name>A0ABC8R224_9AQUA</name>
<dbReference type="PANTHER" id="PTHR33443:SF30">
    <property type="entry name" value="SARCOSINE DEHYDROGENASE-2C PROTEIN"/>
    <property type="match status" value="1"/>
</dbReference>